<organism evidence="3 4">
    <name type="scientific">Volvox reticuliferus</name>
    <dbReference type="NCBI Taxonomy" id="1737510"/>
    <lineage>
        <taxon>Eukaryota</taxon>
        <taxon>Viridiplantae</taxon>
        <taxon>Chlorophyta</taxon>
        <taxon>core chlorophytes</taxon>
        <taxon>Chlorophyceae</taxon>
        <taxon>CS clade</taxon>
        <taxon>Chlamydomonadales</taxon>
        <taxon>Volvocaceae</taxon>
        <taxon>Volvox</taxon>
    </lineage>
</organism>
<dbReference type="SUPFAM" id="SSF51621">
    <property type="entry name" value="Phosphoenolpyruvate/pyruvate domain"/>
    <property type="match status" value="1"/>
</dbReference>
<evidence type="ECO:0000313" key="5">
    <source>
        <dbReference type="Proteomes" id="UP000747110"/>
    </source>
</evidence>
<evidence type="ECO:0000256" key="1">
    <source>
        <dbReference type="SAM" id="MobiDB-lite"/>
    </source>
</evidence>
<name>A0A8J4D8Y9_9CHLO</name>
<accession>A0A8J4D8Y9</accession>
<sequence length="216" mass="21877">MRAFTELGGAAAAVPKMANMLEGGGKTPIFRPSELQTMGFKLVAYPLSLLGVSIRAMQDALIGLRRGRVPPVETLGTFADIQAAVGFPEYFEEEQRYAISTPTSVPAGAPEEAASEAPAAEEAAPEAPAAEEAASEAPAAEEAASEAPAAEEAAPEAPAAEEAAPEAPAAAEAAPEEAVPNAEAPVVEPEVVVEGASEAAGVAETLDPMFTTVPLK</sequence>
<dbReference type="PANTHER" id="PTHR42905:SF2">
    <property type="entry name" value="PHOSPHOENOLPYRUVATE CARBOXYLASE FAMILY PROTEIN"/>
    <property type="match status" value="1"/>
</dbReference>
<keyword evidence="5" id="KW-1185">Reference proteome</keyword>
<proteinExistence type="predicted"/>
<dbReference type="InterPro" id="IPR015813">
    <property type="entry name" value="Pyrv/PenolPyrv_kinase-like_dom"/>
</dbReference>
<dbReference type="OrthoDB" id="1923844at2759"/>
<evidence type="ECO:0000313" key="4">
    <source>
        <dbReference type="Proteomes" id="UP000722791"/>
    </source>
</evidence>
<dbReference type="EMBL" id="BNCP01000010">
    <property type="protein sequence ID" value="GIL77226.1"/>
    <property type="molecule type" value="Genomic_DNA"/>
</dbReference>
<dbReference type="Proteomes" id="UP000722791">
    <property type="component" value="Unassembled WGS sequence"/>
</dbReference>
<dbReference type="EMBL" id="BNCQ01000004">
    <property type="protein sequence ID" value="GIL97453.1"/>
    <property type="molecule type" value="Genomic_DNA"/>
</dbReference>
<feature type="region of interest" description="Disordered" evidence="1">
    <location>
        <begin position="102"/>
        <end position="190"/>
    </location>
</feature>
<reference evidence="3" key="1">
    <citation type="journal article" date="2021" name="Proc. Natl. Acad. Sci. U.S.A.">
        <title>Three genomes in the algal genus Volvox reveal the fate of a haploid sex-determining region after a transition to homothallism.</title>
        <authorList>
            <person name="Yamamoto K."/>
            <person name="Hamaji T."/>
            <person name="Kawai-Toyooka H."/>
            <person name="Matsuzaki R."/>
            <person name="Takahashi F."/>
            <person name="Nishimura Y."/>
            <person name="Kawachi M."/>
            <person name="Noguchi H."/>
            <person name="Minakuchi Y."/>
            <person name="Umen J.G."/>
            <person name="Toyoda A."/>
            <person name="Nozaki H."/>
        </authorList>
    </citation>
    <scope>NUCLEOTIDE SEQUENCE</scope>
    <source>
        <strain evidence="3">NIES-3785</strain>
        <strain evidence="2">NIES-3786</strain>
    </source>
</reference>
<dbReference type="Gene3D" id="3.20.20.60">
    <property type="entry name" value="Phosphoenolpyruvate-binding domains"/>
    <property type="match status" value="1"/>
</dbReference>
<dbReference type="InterPro" id="IPR040442">
    <property type="entry name" value="Pyrv_kinase-like_dom_sf"/>
</dbReference>
<dbReference type="AlphaFoldDB" id="A0A8J4D8Y9"/>
<evidence type="ECO:0000313" key="3">
    <source>
        <dbReference type="EMBL" id="GIL97453.1"/>
    </source>
</evidence>
<feature type="compositionally biased region" description="Low complexity" evidence="1">
    <location>
        <begin position="105"/>
        <end position="190"/>
    </location>
</feature>
<dbReference type="GO" id="GO:0003824">
    <property type="term" value="F:catalytic activity"/>
    <property type="evidence" value="ECO:0007669"/>
    <property type="project" value="InterPro"/>
</dbReference>
<comment type="caution">
    <text evidence="3">The sequence shown here is derived from an EMBL/GenBank/DDBJ whole genome shotgun (WGS) entry which is preliminary data.</text>
</comment>
<protein>
    <submittedName>
        <fullName evidence="3">Uncharacterized protein</fullName>
    </submittedName>
</protein>
<evidence type="ECO:0000313" key="2">
    <source>
        <dbReference type="EMBL" id="GIL77226.1"/>
    </source>
</evidence>
<dbReference type="PANTHER" id="PTHR42905">
    <property type="entry name" value="PHOSPHOENOLPYRUVATE CARBOXYLASE"/>
    <property type="match status" value="1"/>
</dbReference>
<dbReference type="Proteomes" id="UP000747110">
    <property type="component" value="Unassembled WGS sequence"/>
</dbReference>
<gene>
    <name evidence="2" type="ORF">Vretifemale_6716</name>
    <name evidence="3" type="ORF">Vretimale_3094</name>
</gene>